<feature type="transmembrane region" description="Helical" evidence="7">
    <location>
        <begin position="338"/>
        <end position="356"/>
    </location>
</feature>
<sequence>MRQKVAVSRAEESEAKQSIEQRSIAGFRWFLVCFATFSANLLYGLDTTIAADIQGAVSTTMNNVTQLGWLGVGFSLGSTVAILPIGKAYGMFDTKWLFIGSLVNFAAGSALCGAAPTMAALIVGRVWAGVGGAGMYLGTINLMAALTTPTERALLFAAEAFVYGAGCILGPIVGGLLADSAATWRWAFYLNLVVFGAMAPVYLFVIPAVPRQADVSIIDKIKKFDWVGIVLTAGIYVCLVLAFSFGGIIWAWSDGRFIALIVLFVVFTASFAVQQHFALLTNKVDRLFPCEFLGNLEMVIFYIGMAASIAPFFVATYYIPLYFLFIHGNTGTQTAVRLLPLVFVYVASILFAGYALQRVGYRMIWYFVSGLFMVAGGAGMYTVGADTPPSHTYGFSILIGIGLTVSQSGYSLIIPLVEPHRIPDAMQFMNTAQGSAVLLGLVIANPIFQNEAFTGLKSLFAGHGFSDAEIHAAVAGSRSQVLESISPELRKRALDVIVRAIQLDWVLVITGGAIIAVASIFLPKKRF</sequence>
<feature type="transmembrane region" description="Helical" evidence="7">
    <location>
        <begin position="299"/>
        <end position="326"/>
    </location>
</feature>
<keyword evidence="6 7" id="KW-0472">Membrane</keyword>
<feature type="transmembrane region" description="Helical" evidence="7">
    <location>
        <begin position="226"/>
        <end position="251"/>
    </location>
</feature>
<dbReference type="Proteomes" id="UP000007115">
    <property type="component" value="Unassembled WGS sequence"/>
</dbReference>
<feature type="transmembrane region" description="Helical" evidence="7">
    <location>
        <begin position="186"/>
        <end position="205"/>
    </location>
</feature>
<dbReference type="PANTHER" id="PTHR23501">
    <property type="entry name" value="MAJOR FACILITATOR SUPERFAMILY"/>
    <property type="match status" value="1"/>
</dbReference>
<feature type="transmembrane region" description="Helical" evidence="7">
    <location>
        <begin position="505"/>
        <end position="522"/>
    </location>
</feature>
<feature type="transmembrane region" description="Helical" evidence="7">
    <location>
        <begin position="126"/>
        <end position="146"/>
    </location>
</feature>
<keyword evidence="5 7" id="KW-1133">Transmembrane helix</keyword>
<dbReference type="GO" id="GO:0022857">
    <property type="term" value="F:transmembrane transporter activity"/>
    <property type="evidence" value="ECO:0007669"/>
    <property type="project" value="InterPro"/>
</dbReference>
<dbReference type="eggNOG" id="KOG0254">
    <property type="taxonomic scope" value="Eukaryota"/>
</dbReference>
<comment type="similarity">
    <text evidence="2">Belongs to the major facilitator superfamily. TCR/Tet family.</text>
</comment>
<feature type="domain" description="Major facilitator superfamily (MFS) profile" evidence="8">
    <location>
        <begin position="32"/>
        <end position="527"/>
    </location>
</feature>
<comment type="subcellular location">
    <subcellularLocation>
        <location evidence="1">Membrane</location>
        <topology evidence="1">Multi-pass membrane protein</topology>
    </subcellularLocation>
</comment>
<dbReference type="OrthoDB" id="10021397at2759"/>
<dbReference type="PANTHER" id="PTHR23501:SF12">
    <property type="entry name" value="MAJOR FACILITATOR SUPERFAMILY (MFS) PROFILE DOMAIN-CONTAINING PROTEIN-RELATED"/>
    <property type="match status" value="1"/>
</dbReference>
<feature type="transmembrane region" description="Helical" evidence="7">
    <location>
        <begin position="26"/>
        <end position="45"/>
    </location>
</feature>
<dbReference type="VEuPathDB" id="FungiDB:TRIVIDRAFT_194160"/>
<feature type="transmembrane region" description="Helical" evidence="7">
    <location>
        <begin position="257"/>
        <end position="279"/>
    </location>
</feature>
<reference evidence="9 10" key="1">
    <citation type="journal article" date="2011" name="Genome Biol.">
        <title>Comparative genome sequence analysis underscores mycoparasitism as the ancestral life style of Trichoderma.</title>
        <authorList>
            <person name="Kubicek C.P."/>
            <person name="Herrera-Estrella A."/>
            <person name="Seidl-Seiboth V."/>
            <person name="Martinez D.A."/>
            <person name="Druzhinina I.S."/>
            <person name="Thon M."/>
            <person name="Zeilinger S."/>
            <person name="Casas-Flores S."/>
            <person name="Horwitz B.A."/>
            <person name="Mukherjee P.K."/>
            <person name="Mukherjee M."/>
            <person name="Kredics L."/>
            <person name="Alcaraz L.D."/>
            <person name="Aerts A."/>
            <person name="Antal Z."/>
            <person name="Atanasova L."/>
            <person name="Cervantes-Badillo M.G."/>
            <person name="Challacombe J."/>
            <person name="Chertkov O."/>
            <person name="McCluskey K."/>
            <person name="Coulpier F."/>
            <person name="Deshpande N."/>
            <person name="von Doehren H."/>
            <person name="Ebbole D.J."/>
            <person name="Esquivel-Naranjo E.U."/>
            <person name="Fekete E."/>
            <person name="Flipphi M."/>
            <person name="Glaser F."/>
            <person name="Gomez-Rodriguez E.Y."/>
            <person name="Gruber S."/>
            <person name="Han C."/>
            <person name="Henrissat B."/>
            <person name="Hermosa R."/>
            <person name="Hernandez-Onate M."/>
            <person name="Karaffa L."/>
            <person name="Kosti I."/>
            <person name="Le Crom S."/>
            <person name="Lindquist E."/>
            <person name="Lucas S."/>
            <person name="Luebeck M."/>
            <person name="Luebeck P.S."/>
            <person name="Margeot A."/>
            <person name="Metz B."/>
            <person name="Misra M."/>
            <person name="Nevalainen H."/>
            <person name="Omann M."/>
            <person name="Packer N."/>
            <person name="Perrone G."/>
            <person name="Uresti-Rivera E.E."/>
            <person name="Salamov A."/>
            <person name="Schmoll M."/>
            <person name="Seiboth B."/>
            <person name="Shapiro H."/>
            <person name="Sukno S."/>
            <person name="Tamayo-Ramos J.A."/>
            <person name="Tisch D."/>
            <person name="Wiest A."/>
            <person name="Wilkinson H.H."/>
            <person name="Zhang M."/>
            <person name="Coutinho P.M."/>
            <person name="Kenerley C.M."/>
            <person name="Monte E."/>
            <person name="Baker S.E."/>
            <person name="Grigoriev I.V."/>
        </authorList>
    </citation>
    <scope>NUCLEOTIDE SEQUENCE [LARGE SCALE GENOMIC DNA]</scope>
    <source>
        <strain evidence="10">Gv29-8 / FGSC 10586</strain>
    </source>
</reference>
<gene>
    <name evidence="9" type="ORF">TRIVIDRAFT_194160</name>
</gene>
<keyword evidence="4 7" id="KW-0812">Transmembrane</keyword>
<dbReference type="EMBL" id="ABDF02000086">
    <property type="protein sequence ID" value="EHK18369.1"/>
    <property type="molecule type" value="Genomic_DNA"/>
</dbReference>
<proteinExistence type="inferred from homology"/>
<feature type="transmembrane region" description="Helical" evidence="7">
    <location>
        <begin position="393"/>
        <end position="416"/>
    </location>
</feature>
<evidence type="ECO:0000313" key="10">
    <source>
        <dbReference type="Proteomes" id="UP000007115"/>
    </source>
</evidence>
<dbReference type="STRING" id="413071.G9N443"/>
<name>G9N443_HYPVG</name>
<evidence type="ECO:0000256" key="1">
    <source>
        <dbReference type="ARBA" id="ARBA00004141"/>
    </source>
</evidence>
<dbReference type="HOGENOM" id="CLU_000960_22_1_1"/>
<feature type="transmembrane region" description="Helical" evidence="7">
    <location>
        <begin position="363"/>
        <end position="381"/>
    </location>
</feature>
<evidence type="ECO:0000256" key="6">
    <source>
        <dbReference type="ARBA" id="ARBA00023136"/>
    </source>
</evidence>
<dbReference type="PROSITE" id="PS50850">
    <property type="entry name" value="MFS"/>
    <property type="match status" value="1"/>
</dbReference>
<dbReference type="OMA" id="DVYVMAI"/>
<keyword evidence="10" id="KW-1185">Reference proteome</keyword>
<dbReference type="GO" id="GO:0005886">
    <property type="term" value="C:plasma membrane"/>
    <property type="evidence" value="ECO:0007669"/>
    <property type="project" value="TreeGrafter"/>
</dbReference>
<evidence type="ECO:0000256" key="2">
    <source>
        <dbReference type="ARBA" id="ARBA00007520"/>
    </source>
</evidence>
<dbReference type="RefSeq" id="XP_013952570.1">
    <property type="nucleotide sequence ID" value="XM_014097095.1"/>
</dbReference>
<evidence type="ECO:0000256" key="5">
    <source>
        <dbReference type="ARBA" id="ARBA00022989"/>
    </source>
</evidence>
<evidence type="ECO:0000256" key="3">
    <source>
        <dbReference type="ARBA" id="ARBA00022448"/>
    </source>
</evidence>
<dbReference type="GeneID" id="25789800"/>
<feature type="transmembrane region" description="Helical" evidence="7">
    <location>
        <begin position="153"/>
        <end position="174"/>
    </location>
</feature>
<evidence type="ECO:0000256" key="4">
    <source>
        <dbReference type="ARBA" id="ARBA00022692"/>
    </source>
</evidence>
<dbReference type="InterPro" id="IPR020846">
    <property type="entry name" value="MFS_dom"/>
</dbReference>
<keyword evidence="3" id="KW-0813">Transport</keyword>
<evidence type="ECO:0000313" key="9">
    <source>
        <dbReference type="EMBL" id="EHK18369.1"/>
    </source>
</evidence>
<dbReference type="InterPro" id="IPR036259">
    <property type="entry name" value="MFS_trans_sf"/>
</dbReference>
<dbReference type="InterPro" id="IPR011701">
    <property type="entry name" value="MFS"/>
</dbReference>
<evidence type="ECO:0000256" key="7">
    <source>
        <dbReference type="SAM" id="Phobius"/>
    </source>
</evidence>
<feature type="transmembrane region" description="Helical" evidence="7">
    <location>
        <begin position="65"/>
        <end position="85"/>
    </location>
</feature>
<evidence type="ECO:0000259" key="8">
    <source>
        <dbReference type="PROSITE" id="PS50850"/>
    </source>
</evidence>
<dbReference type="AlphaFoldDB" id="G9N443"/>
<dbReference type="InParanoid" id="G9N443"/>
<dbReference type="SUPFAM" id="SSF103473">
    <property type="entry name" value="MFS general substrate transporter"/>
    <property type="match status" value="1"/>
</dbReference>
<dbReference type="Gene3D" id="1.20.1250.20">
    <property type="entry name" value="MFS general substrate transporter like domains"/>
    <property type="match status" value="2"/>
</dbReference>
<protein>
    <recommendedName>
        <fullName evidence="8">Major facilitator superfamily (MFS) profile domain-containing protein</fullName>
    </recommendedName>
</protein>
<organism evidence="9 10">
    <name type="scientific">Hypocrea virens (strain Gv29-8 / FGSC 10586)</name>
    <name type="common">Gliocladium virens</name>
    <name type="synonym">Trichoderma virens</name>
    <dbReference type="NCBI Taxonomy" id="413071"/>
    <lineage>
        <taxon>Eukaryota</taxon>
        <taxon>Fungi</taxon>
        <taxon>Dikarya</taxon>
        <taxon>Ascomycota</taxon>
        <taxon>Pezizomycotina</taxon>
        <taxon>Sordariomycetes</taxon>
        <taxon>Hypocreomycetidae</taxon>
        <taxon>Hypocreales</taxon>
        <taxon>Hypocreaceae</taxon>
        <taxon>Trichoderma</taxon>
    </lineage>
</organism>
<dbReference type="Pfam" id="PF07690">
    <property type="entry name" value="MFS_1"/>
    <property type="match status" value="1"/>
</dbReference>
<feature type="transmembrane region" description="Helical" evidence="7">
    <location>
        <begin position="97"/>
        <end position="120"/>
    </location>
</feature>
<comment type="caution">
    <text evidence="9">The sequence shown here is derived from an EMBL/GenBank/DDBJ whole genome shotgun (WGS) entry which is preliminary data.</text>
</comment>
<accession>G9N443</accession>